<dbReference type="GO" id="GO:0016301">
    <property type="term" value="F:kinase activity"/>
    <property type="evidence" value="ECO:0007669"/>
    <property type="project" value="UniProtKB-KW"/>
</dbReference>
<keyword evidence="1" id="KW-1133">Transmembrane helix</keyword>
<dbReference type="EMBL" id="FJ380023">
    <property type="protein sequence ID" value="ACJ09662.1"/>
    <property type="molecule type" value="mRNA"/>
</dbReference>
<evidence type="ECO:0000259" key="2">
    <source>
        <dbReference type="PROSITE" id="PS50222"/>
    </source>
</evidence>
<name>B6VET3_CUPSE</name>
<dbReference type="PROSITE" id="PS50222">
    <property type="entry name" value="EF_HAND_2"/>
    <property type="match status" value="1"/>
</dbReference>
<proteinExistence type="evidence at transcript level"/>
<reference evidence="3" key="1">
    <citation type="submission" date="2008-10" db="EMBL/GenBank/DDBJ databases">
        <title>Cloning and characterization of cold regulated sequences in cypress (Cupressus sempervirens).</title>
        <authorList>
            <person name="Pedron L."/>
            <person name="Baldi P."/>
            <person name="La Porta N."/>
        </authorList>
    </citation>
    <scope>NUCLEOTIDE SEQUENCE</scope>
    <source>
        <strain evidence="3">Cyplp141</strain>
    </source>
</reference>
<evidence type="ECO:0000256" key="1">
    <source>
        <dbReference type="SAM" id="Phobius"/>
    </source>
</evidence>
<accession>B6VET3</accession>
<evidence type="ECO:0000313" key="3">
    <source>
        <dbReference type="EMBL" id="ACJ09662.1"/>
    </source>
</evidence>
<keyword evidence="3" id="KW-0418">Kinase</keyword>
<keyword evidence="1" id="KW-0472">Membrane</keyword>
<sequence length="155" mass="17306">LLMSSVRTCSRAQWWIIGLYLISNGIIILHTVSLLLVLMLGHPWMRADGEAPEPLDSTVLVTMKQFTMNKLNQVALKVCSYNISRDLAYLLYGLEFCISIQVIASLSEEEIRGLKEMFKSIDTDNSGTVTESLKNGLARFGSTETDRQLMDAVST</sequence>
<keyword evidence="3" id="KW-0808">Transferase</keyword>
<dbReference type="SUPFAM" id="SSF47473">
    <property type="entry name" value="EF-hand"/>
    <property type="match status" value="1"/>
</dbReference>
<feature type="domain" description="EF-hand" evidence="2">
    <location>
        <begin position="109"/>
        <end position="143"/>
    </location>
</feature>
<feature type="non-terminal residue" evidence="3">
    <location>
        <position position="1"/>
    </location>
</feature>
<feature type="transmembrane region" description="Helical" evidence="1">
    <location>
        <begin position="12"/>
        <end position="38"/>
    </location>
</feature>
<dbReference type="AlphaFoldDB" id="B6VET3"/>
<dbReference type="Gene3D" id="1.10.238.10">
    <property type="entry name" value="EF-hand"/>
    <property type="match status" value="1"/>
</dbReference>
<organism evidence="3">
    <name type="scientific">Cupressus sempervirens</name>
    <name type="common">Italian cypress</name>
    <dbReference type="NCBI Taxonomy" id="13469"/>
    <lineage>
        <taxon>Eukaryota</taxon>
        <taxon>Viridiplantae</taxon>
        <taxon>Streptophyta</taxon>
        <taxon>Embryophyta</taxon>
        <taxon>Tracheophyta</taxon>
        <taxon>Spermatophyta</taxon>
        <taxon>Pinopsida</taxon>
        <taxon>Pinidae</taxon>
        <taxon>Conifers II</taxon>
        <taxon>Cupressales</taxon>
        <taxon>Cupressaceae</taxon>
        <taxon>Cupressus</taxon>
    </lineage>
</organism>
<protein>
    <submittedName>
        <fullName evidence="3">Putative calcium-dependent protein kinase</fullName>
    </submittedName>
</protein>
<dbReference type="InterPro" id="IPR002048">
    <property type="entry name" value="EF_hand_dom"/>
</dbReference>
<dbReference type="GO" id="GO:0005509">
    <property type="term" value="F:calcium ion binding"/>
    <property type="evidence" value="ECO:0007669"/>
    <property type="project" value="InterPro"/>
</dbReference>
<dbReference type="InterPro" id="IPR011992">
    <property type="entry name" value="EF-hand-dom_pair"/>
</dbReference>
<keyword evidence="1" id="KW-0812">Transmembrane</keyword>